<dbReference type="Gene3D" id="3.10.10.10">
    <property type="entry name" value="HIV Type 1 Reverse Transcriptase, subunit A, domain 1"/>
    <property type="match status" value="2"/>
</dbReference>
<evidence type="ECO:0000256" key="3">
    <source>
        <dbReference type="ARBA" id="ARBA00022695"/>
    </source>
</evidence>
<dbReference type="Pfam" id="PF08284">
    <property type="entry name" value="RVP_2"/>
    <property type="match status" value="1"/>
</dbReference>
<dbReference type="Pfam" id="PF17921">
    <property type="entry name" value="Integrase_H2C2"/>
    <property type="match status" value="1"/>
</dbReference>
<accession>A0ABQ5INA8</accession>
<feature type="region of interest" description="Disordered" evidence="9">
    <location>
        <begin position="547"/>
        <end position="586"/>
    </location>
</feature>
<reference evidence="11" key="2">
    <citation type="submission" date="2022-01" db="EMBL/GenBank/DDBJ databases">
        <authorList>
            <person name="Yamashiro T."/>
            <person name="Shiraishi A."/>
            <person name="Satake H."/>
            <person name="Nakayama K."/>
        </authorList>
    </citation>
    <scope>NUCLEOTIDE SEQUENCE</scope>
</reference>
<evidence type="ECO:0000256" key="9">
    <source>
        <dbReference type="SAM" id="MobiDB-lite"/>
    </source>
</evidence>
<evidence type="ECO:0000256" key="1">
    <source>
        <dbReference type="ARBA" id="ARBA00012493"/>
    </source>
</evidence>
<dbReference type="InterPro" id="IPR043128">
    <property type="entry name" value="Rev_trsase/Diguanyl_cyclase"/>
</dbReference>
<name>A0ABQ5INA8_9ASTR</name>
<feature type="domain" description="Integrase catalytic" evidence="10">
    <location>
        <begin position="2083"/>
        <end position="2167"/>
    </location>
</feature>
<evidence type="ECO:0000256" key="7">
    <source>
        <dbReference type="ARBA" id="ARBA00022918"/>
    </source>
</evidence>
<dbReference type="Gene3D" id="3.30.420.10">
    <property type="entry name" value="Ribonuclease H-like superfamily/Ribonuclease H"/>
    <property type="match status" value="1"/>
</dbReference>
<feature type="compositionally biased region" description="Gly residues" evidence="9">
    <location>
        <begin position="1216"/>
        <end position="1236"/>
    </location>
</feature>
<keyword evidence="7 11" id="KW-0695">RNA-directed DNA polymerase</keyword>
<evidence type="ECO:0000256" key="8">
    <source>
        <dbReference type="SAM" id="Coils"/>
    </source>
</evidence>
<dbReference type="EC" id="2.7.7.49" evidence="1"/>
<feature type="region of interest" description="Disordered" evidence="9">
    <location>
        <begin position="1199"/>
        <end position="1246"/>
    </location>
</feature>
<dbReference type="GO" id="GO:0003964">
    <property type="term" value="F:RNA-directed DNA polymerase activity"/>
    <property type="evidence" value="ECO:0007669"/>
    <property type="project" value="UniProtKB-KW"/>
</dbReference>
<keyword evidence="2" id="KW-0808">Transferase</keyword>
<dbReference type="SUPFAM" id="SSF50630">
    <property type="entry name" value="Acid proteases"/>
    <property type="match status" value="1"/>
</dbReference>
<feature type="coiled-coil region" evidence="8">
    <location>
        <begin position="1137"/>
        <end position="1164"/>
    </location>
</feature>
<dbReference type="Gene3D" id="1.10.340.70">
    <property type="match status" value="1"/>
</dbReference>
<keyword evidence="12" id="KW-1185">Reference proteome</keyword>
<keyword evidence="4" id="KW-0540">Nuclease</keyword>
<feature type="compositionally biased region" description="Low complexity" evidence="9">
    <location>
        <begin position="875"/>
        <end position="889"/>
    </location>
</feature>
<dbReference type="Pfam" id="PF03732">
    <property type="entry name" value="Retrotrans_gag"/>
    <property type="match status" value="1"/>
</dbReference>
<dbReference type="InterPro" id="IPR012337">
    <property type="entry name" value="RNaseH-like_sf"/>
</dbReference>
<reference evidence="11" key="1">
    <citation type="journal article" date="2022" name="Int. J. Mol. Sci.">
        <title>Draft Genome of Tanacetum Coccineum: Genomic Comparison of Closely Related Tanacetum-Family Plants.</title>
        <authorList>
            <person name="Yamashiro T."/>
            <person name="Shiraishi A."/>
            <person name="Nakayama K."/>
            <person name="Satake H."/>
        </authorList>
    </citation>
    <scope>NUCLEOTIDE SEQUENCE</scope>
</reference>
<keyword evidence="5" id="KW-0255">Endonuclease</keyword>
<dbReference type="PANTHER" id="PTHR37984">
    <property type="entry name" value="PROTEIN CBG26694"/>
    <property type="match status" value="1"/>
</dbReference>
<dbReference type="SUPFAM" id="SSF53098">
    <property type="entry name" value="Ribonuclease H-like"/>
    <property type="match status" value="1"/>
</dbReference>
<evidence type="ECO:0000313" key="11">
    <source>
        <dbReference type="EMBL" id="GJU01642.1"/>
    </source>
</evidence>
<feature type="compositionally biased region" description="Basic and acidic residues" evidence="9">
    <location>
        <begin position="1462"/>
        <end position="1486"/>
    </location>
</feature>
<feature type="compositionally biased region" description="Pro residues" evidence="9">
    <location>
        <begin position="567"/>
        <end position="580"/>
    </location>
</feature>
<dbReference type="InterPro" id="IPR041373">
    <property type="entry name" value="RT_RNaseH"/>
</dbReference>
<dbReference type="Proteomes" id="UP001151760">
    <property type="component" value="Unassembled WGS sequence"/>
</dbReference>
<sequence>MSSPRFNRLKNMRVMPVASRRCELLYIMADLNIPANDAPVEQAPAVAPPTRTDDQILPLSKWVPIGKSNCVLDVHKPQRNPIFPIVVALLKNTNFFRAFTASSTIPAIYNLLRDALDITPTNDNNPFVAPPSSDIVIEYVNTLGYPSTLRNVSAMSVNALYQPWRAVLSMINMCLTGKTAGYDRPRHFSRGIARRSRAIEGAYLWNINRFQSYKERGNTLTYSEMELDEEMPVINIGDQDEGQAGPNPGKQDEGQAGLNPGIQDEGQAGSNLGEAVESQPQPSHRVHARPNHEHMDLEATDASSQQKPEQMDEEFTTTAYPNVQENLKLPTEDQVILEEPASSKGTLSYLQNLDKDLSFTDQFFVEKPHEEESGKTNAEPEVQSMVPVPIHQDTSLVLLMTTLVIDLTTMQSDFPLPTSTATISTITTTTLPPPPQPQQSTTDLILVKRIGELEQHMTDLIQNKLSLKEKVGQQGKGKGRGKEKKKEEIGIHLENLIFAHKVSQAVEILQQRMFKDNSYKAYDVHNELYEALQKSLELDYSNQHLADQEEARKKKRNKRAAPRTPSGSPPSPPPPPPPPAGAFDALAISGASGSSQLPPPPLPPSTGSNPALSISKIKAASYPDFGLELLVPEQMWIDDVYTYVISAKYGISHWWFNRQKFYIDRHDSSSHRKDVMAAPIISISSDTSNESVGSHAPRVILFGAIPAIIPAIPKVPVVPADPIVASKEGTVSVVSPAGVLDLVDYSSSSDSNPSEDSLPPAPDLPLVSPFLCFDDTEANSESEPAEQRPVSSSHDTLALLSKFPLAPVVAPPEIRQHSATLVQPGEAIPFGRPYCTHLNGPRKLLTARKRVRPIPARRLAWRFLSHHSSDRHSSLDSSSSSAPSDHSLSGHTPPDTTNADSSTPQRFIHRSLARTPRHSEAFRRWRSAPLSTPYSPTTSESSLGLFSKRLLDSSSPSSRKRCRSPTASVPSPTHVLRLIAPTPANLLPPRKRFRDSYSLKDSREEHIEVDTADVEVVADVGISEGVVAHPEDGKGMGFEIASSNVREDDEEFEAEASAADTREIVVEPLAIGDSSESSRGGIPDLEDTIYDIVHYMSEVHIDRITDIETTQRHLETSQMVASGERASLVERIGSLRLEYLKEEFRQVRRDRDDTRRRLRRLESTMTINRSGMTPEAIEELVNRRVEEALVAHKVTRAANALEAENQSQNESDGDNRNGGNGDGENGNGENGNGGNGNPNENGRSDRPVARECTYQDFMKCQPLNFKGTEGVVGLIRWFEKMETVFHISNCPEKSQVKYATCTLLNSALTWWNSHKRTIGTEAAFSMSWRELMKLMTEVYCPRNEIQKMETELWNLTVKNNDLTAYTQRFQELTMMCTKMVPEEEDRVEKFIGGLPDNIQGNVIAAEPTRLQDAVRIANNLMDQKLKGYAVKNAKNKRRLEVNQRDNHGQQPPYKRPNVGGHYRSDYPKLKDQNHGNKDGNKNGVGEEKGKAYVLGEGDANPGSNVIKGTFLLNNHYAFILFYSGADRSFISTTFSTLLDITLDTLDVSYAIELTDGRIFETNTVLRGCTLGLLGHPFNIDLMPVELGSFDAIIGMDWLANHHAVIVCDEKIVRIPFGDEVLIVQGDGDSRREKSKKEIKNELEDKRLEDLPTVRNFPEVFPHDLPGLPPTRQVEFQIDLVPSVAPVARALYRLAPSELKELSTQLQELSDKGFIRSSSSPQGAPVLINDLFDQLQGSRVYSKIELRSGYHQLRVREEYILKKMFRTCYGHYEFQVMSFGLTNAPARKEEHAEHLKLILELLKKEELYAKFSKYEFWLSKPMTKLTQKNMKFDWSEKAKAAFQLLKQKLCSAPILALPEGSENFVVYCDASRKGLGAVLMQREKVIAYASRQLKIHEKNYTTHDLELGAVVFALKIWRHYLYDAKCVMFTDHKSLQHILDQKELNMRQRRWLELLSDYDCEIRYHPGKANVILEAQVEARKEENYGIEDLCGMIKKLEPRADGTLCLNRRSWIPYFGDLRELIMHESHKSKYSVYPGSDKMYQDLKKLYWWPNMKAEIATYVSKCLTCAKVKAEYQKPSSLLVQHVIPLWKWENITMDFVTKLPKTSTGQDTIWVIVDRLTKSAHFLPMKETDSMEKLTRQYLKEVVSRHGVPVSIISDWDSKFASHF</sequence>
<keyword evidence="8" id="KW-0175">Coiled coil</keyword>
<dbReference type="InterPro" id="IPR021109">
    <property type="entry name" value="Peptidase_aspartic_dom_sf"/>
</dbReference>
<evidence type="ECO:0000256" key="6">
    <source>
        <dbReference type="ARBA" id="ARBA00022801"/>
    </source>
</evidence>
<feature type="region of interest" description="Disordered" evidence="9">
    <location>
        <begin position="237"/>
        <end position="314"/>
    </location>
</feature>
<gene>
    <name evidence="11" type="ORF">Tco_1111980</name>
</gene>
<proteinExistence type="predicted"/>
<feature type="compositionally biased region" description="Basic and acidic residues" evidence="9">
    <location>
        <begin position="1438"/>
        <end position="1447"/>
    </location>
</feature>
<dbReference type="InterPro" id="IPR036397">
    <property type="entry name" value="RNaseH_sf"/>
</dbReference>
<evidence type="ECO:0000259" key="10">
    <source>
        <dbReference type="PROSITE" id="PS50994"/>
    </source>
</evidence>
<feature type="region of interest" description="Disordered" evidence="9">
    <location>
        <begin position="869"/>
        <end position="924"/>
    </location>
</feature>
<organism evidence="11 12">
    <name type="scientific">Tanacetum coccineum</name>
    <dbReference type="NCBI Taxonomy" id="301880"/>
    <lineage>
        <taxon>Eukaryota</taxon>
        <taxon>Viridiplantae</taxon>
        <taxon>Streptophyta</taxon>
        <taxon>Embryophyta</taxon>
        <taxon>Tracheophyta</taxon>
        <taxon>Spermatophyta</taxon>
        <taxon>Magnoliopsida</taxon>
        <taxon>eudicotyledons</taxon>
        <taxon>Gunneridae</taxon>
        <taxon>Pentapetalae</taxon>
        <taxon>asterids</taxon>
        <taxon>campanulids</taxon>
        <taxon>Asterales</taxon>
        <taxon>Asteraceae</taxon>
        <taxon>Asteroideae</taxon>
        <taxon>Anthemideae</taxon>
        <taxon>Anthemidinae</taxon>
        <taxon>Tanacetum</taxon>
    </lineage>
</organism>
<dbReference type="CDD" id="cd00303">
    <property type="entry name" value="retropepsin_like"/>
    <property type="match status" value="1"/>
</dbReference>
<dbReference type="InterPro" id="IPR041588">
    <property type="entry name" value="Integrase_H2C2"/>
</dbReference>
<comment type="caution">
    <text evidence="11">The sequence shown here is derived from an EMBL/GenBank/DDBJ whole genome shotgun (WGS) entry which is preliminary data.</text>
</comment>
<keyword evidence="6" id="KW-0378">Hydrolase</keyword>
<evidence type="ECO:0000256" key="2">
    <source>
        <dbReference type="ARBA" id="ARBA00022679"/>
    </source>
</evidence>
<feature type="compositionally biased region" description="Polar residues" evidence="9">
    <location>
        <begin position="894"/>
        <end position="905"/>
    </location>
</feature>
<dbReference type="SUPFAM" id="SSF56672">
    <property type="entry name" value="DNA/RNA polymerases"/>
    <property type="match status" value="1"/>
</dbReference>
<dbReference type="PANTHER" id="PTHR37984:SF5">
    <property type="entry name" value="PROTEIN NYNRIN-LIKE"/>
    <property type="match status" value="1"/>
</dbReference>
<evidence type="ECO:0000313" key="12">
    <source>
        <dbReference type="Proteomes" id="UP001151760"/>
    </source>
</evidence>
<dbReference type="PROSITE" id="PS50994">
    <property type="entry name" value="INTEGRASE"/>
    <property type="match status" value="1"/>
</dbReference>
<dbReference type="EMBL" id="BQNB010020984">
    <property type="protein sequence ID" value="GJU01642.1"/>
    <property type="molecule type" value="Genomic_DNA"/>
</dbReference>
<evidence type="ECO:0000256" key="5">
    <source>
        <dbReference type="ARBA" id="ARBA00022759"/>
    </source>
</evidence>
<dbReference type="InterPro" id="IPR001584">
    <property type="entry name" value="Integrase_cat-core"/>
</dbReference>
<dbReference type="InterPro" id="IPR050951">
    <property type="entry name" value="Retrovirus_Pol_polyprotein"/>
</dbReference>
<feature type="compositionally biased region" description="Basic residues" evidence="9">
    <location>
        <begin position="907"/>
        <end position="916"/>
    </location>
</feature>
<dbReference type="InterPro" id="IPR005162">
    <property type="entry name" value="Retrotrans_gag_dom"/>
</dbReference>
<dbReference type="InterPro" id="IPR043502">
    <property type="entry name" value="DNA/RNA_pol_sf"/>
</dbReference>
<dbReference type="Pfam" id="PF17917">
    <property type="entry name" value="RT_RNaseH"/>
    <property type="match status" value="1"/>
</dbReference>
<keyword evidence="3" id="KW-0548">Nucleotidyltransferase</keyword>
<evidence type="ECO:0000256" key="4">
    <source>
        <dbReference type="ARBA" id="ARBA00022722"/>
    </source>
</evidence>
<feature type="region of interest" description="Disordered" evidence="9">
    <location>
        <begin position="1432"/>
        <end position="1486"/>
    </location>
</feature>
<dbReference type="CDD" id="cd09274">
    <property type="entry name" value="RNase_HI_RT_Ty3"/>
    <property type="match status" value="1"/>
</dbReference>
<feature type="region of interest" description="Disordered" evidence="9">
    <location>
        <begin position="950"/>
        <end position="970"/>
    </location>
</feature>
<protein>
    <recommendedName>
        <fullName evidence="1">RNA-directed DNA polymerase</fullName>
        <ecNumber evidence="1">2.7.7.49</ecNumber>
    </recommendedName>
</protein>
<dbReference type="Gene3D" id="2.40.70.10">
    <property type="entry name" value="Acid Proteases"/>
    <property type="match status" value="1"/>
</dbReference>
<dbReference type="Gene3D" id="3.30.70.270">
    <property type="match status" value="2"/>
</dbReference>